<keyword evidence="4" id="KW-1185">Reference proteome</keyword>
<dbReference type="EMBL" id="CADILG010000004">
    <property type="protein sequence ID" value="CAB3834242.1"/>
    <property type="molecule type" value="Genomic_DNA"/>
</dbReference>
<name>A0A6S7C828_9BURK</name>
<dbReference type="InterPro" id="IPR006949">
    <property type="entry name" value="Barrel_Baseplate_J-like"/>
</dbReference>
<evidence type="ECO:0000259" key="2">
    <source>
        <dbReference type="Pfam" id="PF26078"/>
    </source>
</evidence>
<evidence type="ECO:0000313" key="3">
    <source>
        <dbReference type="EMBL" id="CAB3834242.1"/>
    </source>
</evidence>
<feature type="domain" description="Baseplate J-like central" evidence="2">
    <location>
        <begin position="191"/>
        <end position="262"/>
    </location>
</feature>
<dbReference type="InterPro" id="IPR052399">
    <property type="entry name" value="Phage_Baseplate_Assmbl_Protein"/>
</dbReference>
<dbReference type="AlphaFoldDB" id="A0A6S7C828"/>
<organism evidence="3 4">
    <name type="scientific">Achromobacter anxifer</name>
    <dbReference type="NCBI Taxonomy" id="1287737"/>
    <lineage>
        <taxon>Bacteria</taxon>
        <taxon>Pseudomonadati</taxon>
        <taxon>Pseudomonadota</taxon>
        <taxon>Betaproteobacteria</taxon>
        <taxon>Burkholderiales</taxon>
        <taxon>Alcaligenaceae</taxon>
        <taxon>Achromobacter</taxon>
    </lineage>
</organism>
<dbReference type="RefSeq" id="WP_175205746.1">
    <property type="nucleotide sequence ID" value="NZ_CADILG010000004.1"/>
</dbReference>
<proteinExistence type="predicted"/>
<feature type="domain" description="Baseplate protein J-like barrel" evidence="1">
    <location>
        <begin position="89"/>
        <end position="162"/>
    </location>
</feature>
<dbReference type="Pfam" id="PF04865">
    <property type="entry name" value="Baseplate_J"/>
    <property type="match status" value="1"/>
</dbReference>
<dbReference type="PANTHER" id="PTHR37829">
    <property type="entry name" value="PHAGE-LIKE ELEMENT PBSX PROTEIN XKDT"/>
    <property type="match status" value="1"/>
</dbReference>
<accession>A0A6S7C828</accession>
<dbReference type="InterPro" id="IPR058531">
    <property type="entry name" value="Baseplate_J_M"/>
</dbReference>
<sequence>MPYPIPAFEGIRSALLRDLQNLRPDVAITEDSDWFIRASSIASCVEGLYAHQTWIVRQIFPDTADSEYLEMHAAIRGLQRKAAVAASGTVRITGVPGAQLAAGARCKALDGREYVLDASVVIGADGTAIASMRAVVAGEAGNAPAGVLLTLTVTPAQINGQAVVVSMKGGVEGETDHELLQRLLDLIRRPPAGGNAFDYKRWALEVPGVTKAFVYPLRRGLGTVDIAIVAGDGLPSEETLEAVRTYIDGKRPVTAKGVYVFAPTQRMVNVQVLRKVADDAVTVVDAQIRSRLVDQFHALNPGESWIKSRAEALVTNISNVEDRAIPWPVSNVVPVVNENTVEWLRLGVLTIGALA</sequence>
<reference evidence="3 4" key="1">
    <citation type="submission" date="2020-04" db="EMBL/GenBank/DDBJ databases">
        <authorList>
            <person name="De Canck E."/>
        </authorList>
    </citation>
    <scope>NUCLEOTIDE SEQUENCE [LARGE SCALE GENOMIC DNA]</scope>
    <source>
        <strain evidence="3 4">LMG 26858</strain>
    </source>
</reference>
<dbReference type="Proteomes" id="UP000494117">
    <property type="component" value="Unassembled WGS sequence"/>
</dbReference>
<evidence type="ECO:0000259" key="1">
    <source>
        <dbReference type="Pfam" id="PF04865"/>
    </source>
</evidence>
<gene>
    <name evidence="3" type="ORF">LMG26858_00853</name>
</gene>
<evidence type="ECO:0000313" key="4">
    <source>
        <dbReference type="Proteomes" id="UP000494117"/>
    </source>
</evidence>
<dbReference type="PANTHER" id="PTHR37829:SF3">
    <property type="entry name" value="PROTEIN JAYE-RELATED"/>
    <property type="match status" value="1"/>
</dbReference>
<dbReference type="Pfam" id="PF26078">
    <property type="entry name" value="Baseplate_J_M"/>
    <property type="match status" value="1"/>
</dbReference>
<protein>
    <submittedName>
        <fullName evidence="3">Uncharacterized protein</fullName>
    </submittedName>
</protein>